<evidence type="ECO:0000256" key="7">
    <source>
        <dbReference type="ARBA" id="ARBA00023180"/>
    </source>
</evidence>
<dbReference type="GO" id="GO:0005178">
    <property type="term" value="F:integrin binding"/>
    <property type="evidence" value="ECO:0007669"/>
    <property type="project" value="TreeGrafter"/>
</dbReference>
<dbReference type="PROSITE" id="PS51323">
    <property type="entry name" value="IGFBP_N_2"/>
    <property type="match status" value="1"/>
</dbReference>
<reference evidence="12" key="1">
    <citation type="submission" date="2025-08" db="UniProtKB">
        <authorList>
            <consortium name="RefSeq"/>
        </authorList>
    </citation>
    <scope>IDENTIFICATION</scope>
    <source>
        <tissue evidence="12">Leukocyte</tissue>
    </source>
</reference>
<dbReference type="Pfam" id="PF00219">
    <property type="entry name" value="IGFBP"/>
    <property type="match status" value="1"/>
</dbReference>
<keyword evidence="4 10" id="KW-0732">Signal</keyword>
<dbReference type="InterPro" id="IPR000867">
    <property type="entry name" value="IGFBP-like"/>
</dbReference>
<name>A0A8B7UH46_CASCN</name>
<sequence>MKSLLLLTMLLVLVHLAMAWSAKYAVDCPEHCDTSECRSSLHCKRTVLDDCGCCQVCAAGPGETCYRTVSGMDGVKCGPGLRCQFNNEEDDFGDEIGICKEQDMASGDGSTVREEIGKENPASSFVTKWLKPR</sequence>
<comment type="function">
    <text evidence="8">Involved in angiogenesis; promotes angiogenic sprouting. May have potent implications in lung endothelial cell-leukocyte interactions.</text>
</comment>
<keyword evidence="3" id="KW-0037">Angiogenesis</keyword>
<dbReference type="Gene3D" id="4.10.40.20">
    <property type="match status" value="1"/>
</dbReference>
<evidence type="ECO:0000256" key="5">
    <source>
        <dbReference type="ARBA" id="ARBA00022974"/>
    </source>
</evidence>
<dbReference type="OrthoDB" id="9868586at2759"/>
<keyword evidence="6" id="KW-1015">Disulfide bond</keyword>
<dbReference type="FunFam" id="4.10.40.20:FF:000002">
    <property type="entry name" value="Endothelial cell-specific molecule 1"/>
    <property type="match status" value="1"/>
</dbReference>
<gene>
    <name evidence="12" type="primary">Esm1</name>
</gene>
<accession>A0A8B7UH46</accession>
<dbReference type="AlphaFoldDB" id="A0A8B7UH46"/>
<evidence type="ECO:0000256" key="2">
    <source>
        <dbReference type="ARBA" id="ARBA00022525"/>
    </source>
</evidence>
<proteinExistence type="predicted"/>
<keyword evidence="2" id="KW-0964">Secreted</keyword>
<evidence type="ECO:0000256" key="9">
    <source>
        <dbReference type="ARBA" id="ARBA00067767"/>
    </source>
</evidence>
<dbReference type="InterPro" id="IPR009030">
    <property type="entry name" value="Growth_fac_rcpt_cys_sf"/>
</dbReference>
<dbReference type="RefSeq" id="XP_020017350.1">
    <property type="nucleotide sequence ID" value="XM_020161761.1"/>
</dbReference>
<evidence type="ECO:0000256" key="1">
    <source>
        <dbReference type="ARBA" id="ARBA00004613"/>
    </source>
</evidence>
<dbReference type="GO" id="GO:0001525">
    <property type="term" value="P:angiogenesis"/>
    <property type="evidence" value="ECO:0007669"/>
    <property type="project" value="UniProtKB-KW"/>
</dbReference>
<dbReference type="GO" id="GO:0005576">
    <property type="term" value="C:extracellular region"/>
    <property type="evidence" value="ECO:0007669"/>
    <property type="project" value="UniProtKB-SubCell"/>
</dbReference>
<keyword evidence="7" id="KW-0325">Glycoprotein</keyword>
<dbReference type="PANTHER" id="PTHR15428:SF0">
    <property type="entry name" value="ENDOTHELIAL CELL-SPECIFIC MOLECULE 1"/>
    <property type="match status" value="1"/>
</dbReference>
<evidence type="ECO:0000256" key="4">
    <source>
        <dbReference type="ARBA" id="ARBA00022729"/>
    </source>
</evidence>
<evidence type="ECO:0000259" key="11">
    <source>
        <dbReference type="PROSITE" id="PS51323"/>
    </source>
</evidence>
<feature type="chain" id="PRO_5034955964" description="Endothelial cell-specific molecule 1" evidence="10">
    <location>
        <begin position="20"/>
        <end position="133"/>
    </location>
</feature>
<evidence type="ECO:0000256" key="6">
    <source>
        <dbReference type="ARBA" id="ARBA00023157"/>
    </source>
</evidence>
<dbReference type="GO" id="GO:0005171">
    <property type="term" value="F:hepatocyte growth factor receptor binding"/>
    <property type="evidence" value="ECO:0007669"/>
    <property type="project" value="TreeGrafter"/>
</dbReference>
<evidence type="ECO:0000313" key="12">
    <source>
        <dbReference type="RefSeq" id="XP_020017350.1"/>
    </source>
</evidence>
<dbReference type="SUPFAM" id="SSF57184">
    <property type="entry name" value="Growth factor receptor domain"/>
    <property type="match status" value="1"/>
</dbReference>
<comment type="subcellular location">
    <subcellularLocation>
        <location evidence="1">Secreted</location>
    </subcellularLocation>
</comment>
<evidence type="ECO:0000256" key="3">
    <source>
        <dbReference type="ARBA" id="ARBA00022657"/>
    </source>
</evidence>
<organism evidence="12">
    <name type="scientific">Castor canadensis</name>
    <name type="common">American beaver</name>
    <dbReference type="NCBI Taxonomy" id="51338"/>
    <lineage>
        <taxon>Eukaryota</taxon>
        <taxon>Metazoa</taxon>
        <taxon>Chordata</taxon>
        <taxon>Craniata</taxon>
        <taxon>Vertebrata</taxon>
        <taxon>Euteleostomi</taxon>
        <taxon>Mammalia</taxon>
        <taxon>Eutheria</taxon>
        <taxon>Euarchontoglires</taxon>
        <taxon>Glires</taxon>
        <taxon>Rodentia</taxon>
        <taxon>Castorimorpha</taxon>
        <taxon>Castoridae</taxon>
        <taxon>Castor</taxon>
    </lineage>
</organism>
<dbReference type="InterPro" id="IPR038850">
    <property type="entry name" value="ESM1"/>
</dbReference>
<dbReference type="CTD" id="11082"/>
<protein>
    <recommendedName>
        <fullName evidence="9">Endothelial cell-specific molecule 1</fullName>
    </recommendedName>
</protein>
<feature type="signal peptide" evidence="10">
    <location>
        <begin position="1"/>
        <end position="19"/>
    </location>
</feature>
<dbReference type="SMART" id="SM00121">
    <property type="entry name" value="IB"/>
    <property type="match status" value="1"/>
</dbReference>
<evidence type="ECO:0000256" key="10">
    <source>
        <dbReference type="SAM" id="SignalP"/>
    </source>
</evidence>
<dbReference type="GO" id="GO:1902204">
    <property type="term" value="P:positive regulation of hepatocyte growth factor receptor signaling pathway"/>
    <property type="evidence" value="ECO:0007669"/>
    <property type="project" value="TreeGrafter"/>
</dbReference>
<dbReference type="PANTHER" id="PTHR15428">
    <property type="entry name" value="ENDOTHELIAL CELL-SPECIFIC MOLECULE 1 ESM-1"/>
    <property type="match status" value="1"/>
</dbReference>
<keyword evidence="5" id="KW-0654">Proteoglycan</keyword>
<evidence type="ECO:0000256" key="8">
    <source>
        <dbReference type="ARBA" id="ARBA00053112"/>
    </source>
</evidence>
<feature type="domain" description="IGFBP N-terminal" evidence="11">
    <location>
        <begin position="24"/>
        <end position="102"/>
    </location>
</feature>